<accession>A0A0F9SK07</accession>
<protein>
    <submittedName>
        <fullName evidence="1">Uncharacterized protein</fullName>
    </submittedName>
</protein>
<dbReference type="AlphaFoldDB" id="A0A0F9SK07"/>
<evidence type="ECO:0000313" key="1">
    <source>
        <dbReference type="EMBL" id="KKN69295.1"/>
    </source>
</evidence>
<name>A0A0F9SK07_9ZZZZ</name>
<comment type="caution">
    <text evidence="1">The sequence shown here is derived from an EMBL/GenBank/DDBJ whole genome shotgun (WGS) entry which is preliminary data.</text>
</comment>
<gene>
    <name evidence="1" type="ORF">LCGC14_0442900</name>
</gene>
<reference evidence="1" key="1">
    <citation type="journal article" date="2015" name="Nature">
        <title>Complex archaea that bridge the gap between prokaryotes and eukaryotes.</title>
        <authorList>
            <person name="Spang A."/>
            <person name="Saw J.H."/>
            <person name="Jorgensen S.L."/>
            <person name="Zaremba-Niedzwiedzka K."/>
            <person name="Martijn J."/>
            <person name="Lind A.E."/>
            <person name="van Eijk R."/>
            <person name="Schleper C."/>
            <person name="Guy L."/>
            <person name="Ettema T.J."/>
        </authorList>
    </citation>
    <scope>NUCLEOTIDE SEQUENCE</scope>
</reference>
<organism evidence="1">
    <name type="scientific">marine sediment metagenome</name>
    <dbReference type="NCBI Taxonomy" id="412755"/>
    <lineage>
        <taxon>unclassified sequences</taxon>
        <taxon>metagenomes</taxon>
        <taxon>ecological metagenomes</taxon>
    </lineage>
</organism>
<dbReference type="EMBL" id="LAZR01000429">
    <property type="protein sequence ID" value="KKN69295.1"/>
    <property type="molecule type" value="Genomic_DNA"/>
</dbReference>
<proteinExistence type="predicted"/>
<sequence>MSEIIYYVCEQDDIDHDFKVVELTVNRTLYPQALFCRRCGSVFDLGSMGSNIMQVVDQLSGTDLTQYKLKEATKTNQAVILAKKIAKAARSTPEGEANLKEVTDTLLTAEEKAKMMPNASPWRMNG</sequence>